<dbReference type="Gene3D" id="2.60.120.10">
    <property type="entry name" value="Jelly Rolls"/>
    <property type="match status" value="1"/>
</dbReference>
<organism evidence="1 2">
    <name type="scientific">Halonatronomonas betaini</name>
    <dbReference type="NCBI Taxonomy" id="2778430"/>
    <lineage>
        <taxon>Bacteria</taxon>
        <taxon>Bacillati</taxon>
        <taxon>Bacillota</taxon>
        <taxon>Clostridia</taxon>
        <taxon>Halanaerobiales</taxon>
        <taxon>Halarsenatibacteraceae</taxon>
        <taxon>Halonatronomonas</taxon>
    </lineage>
</organism>
<dbReference type="RefSeq" id="WP_270453064.1">
    <property type="nucleotide sequence ID" value="NZ_JADPIE010000002.1"/>
</dbReference>
<proteinExistence type="predicted"/>
<dbReference type="AlphaFoldDB" id="A0A931AT07"/>
<comment type="caution">
    <text evidence="1">The sequence shown here is derived from an EMBL/GenBank/DDBJ whole genome shotgun (WGS) entry which is preliminary data.</text>
</comment>
<dbReference type="Proteomes" id="UP000621436">
    <property type="component" value="Unassembled WGS sequence"/>
</dbReference>
<evidence type="ECO:0000313" key="1">
    <source>
        <dbReference type="EMBL" id="MBF8436260.1"/>
    </source>
</evidence>
<keyword evidence="2" id="KW-1185">Reference proteome</keyword>
<evidence type="ECO:0000313" key="2">
    <source>
        <dbReference type="Proteomes" id="UP000621436"/>
    </source>
</evidence>
<name>A0A931AT07_9FIRM</name>
<dbReference type="EMBL" id="JADPIE010000002">
    <property type="protein sequence ID" value="MBF8436260.1"/>
    <property type="molecule type" value="Genomic_DNA"/>
</dbReference>
<dbReference type="InterPro" id="IPR014710">
    <property type="entry name" value="RmlC-like_jellyroll"/>
</dbReference>
<dbReference type="SUPFAM" id="SSF51182">
    <property type="entry name" value="RmlC-like cupins"/>
    <property type="match status" value="1"/>
</dbReference>
<reference evidence="1" key="1">
    <citation type="submission" date="2020-11" db="EMBL/GenBank/DDBJ databases">
        <title>Halonatronomonas betainensis gen. nov., sp. nov. a novel haloalkaliphilic representative of the family Halanaerobiacae capable of betaine degradation.</title>
        <authorList>
            <person name="Boltyanskaya Y."/>
            <person name="Kevbrin V."/>
            <person name="Detkova E."/>
            <person name="Grouzdev D.S."/>
            <person name="Koziaeva V."/>
            <person name="Zhilina T."/>
        </authorList>
    </citation>
    <scope>NUCLEOTIDE SEQUENCE</scope>
    <source>
        <strain evidence="1">Z-7014</strain>
    </source>
</reference>
<gene>
    <name evidence="1" type="ORF">I0Q91_04145</name>
</gene>
<dbReference type="InterPro" id="IPR011051">
    <property type="entry name" value="RmlC_Cupin_sf"/>
</dbReference>
<sequence>MNIEQKLLDIKTYSEEGYRPVIDYDSWRVAVLNYCDELLPENITKFQRHDETDEVFVLLKGSCILFIGEGDEEIEEIHAQSMEPLKLYNVKKSVWHSHSLSQEAMVLIVENRDTTDANSPEIKLNRKQRNQLIRLADELFK</sequence>
<protein>
    <submittedName>
        <fullName evidence="1">Uncharacterized protein</fullName>
    </submittedName>
</protein>
<accession>A0A931AT07</accession>